<gene>
    <name evidence="1" type="ORF">METZ01_LOCUS295335</name>
</gene>
<proteinExistence type="predicted"/>
<organism evidence="1">
    <name type="scientific">marine metagenome</name>
    <dbReference type="NCBI Taxonomy" id="408172"/>
    <lineage>
        <taxon>unclassified sequences</taxon>
        <taxon>metagenomes</taxon>
        <taxon>ecological metagenomes</taxon>
    </lineage>
</organism>
<dbReference type="AlphaFoldDB" id="A0A382M5I7"/>
<accession>A0A382M5I7</accession>
<sequence length="26" mass="2918">MGAIIKQEINATDTDHIFQLDKTIDS</sequence>
<evidence type="ECO:0000313" key="1">
    <source>
        <dbReference type="EMBL" id="SVC42481.1"/>
    </source>
</evidence>
<name>A0A382M5I7_9ZZZZ</name>
<dbReference type="EMBL" id="UINC01090490">
    <property type="protein sequence ID" value="SVC42481.1"/>
    <property type="molecule type" value="Genomic_DNA"/>
</dbReference>
<reference evidence="1" key="1">
    <citation type="submission" date="2018-05" db="EMBL/GenBank/DDBJ databases">
        <authorList>
            <person name="Lanie J.A."/>
            <person name="Ng W.-L."/>
            <person name="Kazmierczak K.M."/>
            <person name="Andrzejewski T.M."/>
            <person name="Davidsen T.M."/>
            <person name="Wayne K.J."/>
            <person name="Tettelin H."/>
            <person name="Glass J.I."/>
            <person name="Rusch D."/>
            <person name="Podicherti R."/>
            <person name="Tsui H.-C.T."/>
            <person name="Winkler M.E."/>
        </authorList>
    </citation>
    <scope>NUCLEOTIDE SEQUENCE</scope>
</reference>
<protein>
    <submittedName>
        <fullName evidence="1">Uncharacterized protein</fullName>
    </submittedName>
</protein>